<dbReference type="GO" id="GO:0006281">
    <property type="term" value="P:DNA repair"/>
    <property type="evidence" value="ECO:0007669"/>
    <property type="project" value="TreeGrafter"/>
</dbReference>
<evidence type="ECO:0000313" key="8">
    <source>
        <dbReference type="Proteomes" id="UP000053424"/>
    </source>
</evidence>
<feature type="compositionally biased region" description="Basic and acidic residues" evidence="6">
    <location>
        <begin position="1125"/>
        <end position="1137"/>
    </location>
</feature>
<evidence type="ECO:0000256" key="3">
    <source>
        <dbReference type="ARBA" id="ARBA00022776"/>
    </source>
</evidence>
<dbReference type="Gene3D" id="1.25.10.10">
    <property type="entry name" value="Leucine-rich Repeat Variant"/>
    <property type="match status" value="1"/>
</dbReference>
<dbReference type="EMBL" id="KN831778">
    <property type="protein sequence ID" value="KIM42318.1"/>
    <property type="molecule type" value="Genomic_DNA"/>
</dbReference>
<accession>A0A0C2XXD7</accession>
<dbReference type="CDD" id="cd19953">
    <property type="entry name" value="PDS5"/>
    <property type="match status" value="1"/>
</dbReference>
<reference evidence="8" key="2">
    <citation type="submission" date="2015-01" db="EMBL/GenBank/DDBJ databases">
        <title>Evolutionary Origins and Diversification of the Mycorrhizal Mutualists.</title>
        <authorList>
            <consortium name="DOE Joint Genome Institute"/>
            <consortium name="Mycorrhizal Genomics Consortium"/>
            <person name="Kohler A."/>
            <person name="Kuo A."/>
            <person name="Nagy L.G."/>
            <person name="Floudas D."/>
            <person name="Copeland A."/>
            <person name="Barry K.W."/>
            <person name="Cichocki N."/>
            <person name="Veneault-Fourrey C."/>
            <person name="LaButti K."/>
            <person name="Lindquist E.A."/>
            <person name="Lipzen A."/>
            <person name="Lundell T."/>
            <person name="Morin E."/>
            <person name="Murat C."/>
            <person name="Riley R."/>
            <person name="Ohm R."/>
            <person name="Sun H."/>
            <person name="Tunlid A."/>
            <person name="Henrissat B."/>
            <person name="Grigoriev I.V."/>
            <person name="Hibbett D.S."/>
            <person name="Martin F."/>
        </authorList>
    </citation>
    <scope>NUCLEOTIDE SEQUENCE [LARGE SCALE GENOMIC DNA]</scope>
    <source>
        <strain evidence="8">h7</strain>
    </source>
</reference>
<comment type="subcellular location">
    <subcellularLocation>
        <location evidence="1">Nucleus</location>
    </subcellularLocation>
</comment>
<dbReference type="GO" id="GO:0007064">
    <property type="term" value="P:mitotic sister chromatid cohesion"/>
    <property type="evidence" value="ECO:0007669"/>
    <property type="project" value="InterPro"/>
</dbReference>
<dbReference type="Pfam" id="PF20168">
    <property type="entry name" value="PDS5"/>
    <property type="match status" value="1"/>
</dbReference>
<evidence type="ECO:0000313" key="7">
    <source>
        <dbReference type="EMBL" id="KIM42318.1"/>
    </source>
</evidence>
<protein>
    <recommendedName>
        <fullName evidence="9">Sister chromatid cohesion protein</fullName>
    </recommendedName>
</protein>
<dbReference type="Proteomes" id="UP000053424">
    <property type="component" value="Unassembled WGS sequence"/>
</dbReference>
<feature type="compositionally biased region" description="Basic residues" evidence="6">
    <location>
        <begin position="1141"/>
        <end position="1159"/>
    </location>
</feature>
<evidence type="ECO:0000256" key="1">
    <source>
        <dbReference type="ARBA" id="ARBA00004123"/>
    </source>
</evidence>
<keyword evidence="5" id="KW-0131">Cell cycle</keyword>
<name>A0A0C2XXD7_HEBCY</name>
<dbReference type="InterPro" id="IPR039776">
    <property type="entry name" value="Pds5"/>
</dbReference>
<dbReference type="OrthoDB" id="200660at2759"/>
<gene>
    <name evidence="7" type="ORF">M413DRAFT_444743</name>
</gene>
<sequence length="1247" mass="139809">MAPGTRKGGQNSKTRLKFNEKLAGKGLTTDALLTRLKTLHTQLAALDQETVDTSSLNTTHSELINRSLLLHKDRGVKAYTACCLADILRLYAPEAPYNENDLRDIFQFFFRQLSAGFNGPDEPYYNEYFHLIESLSTVKSVILVCDLPSSDELIHEIFKDLFTIVKRNFTKKVEIFMADILVELIMESNSLPSDALEVIMSQFVDSNARLEQPGFRLAVQVCNAAADKLQRHVCQYFGDILLEDDDLDNIRSSHDLIKRIHRSCPAILHSVIPMLEAEIRADALQPRLIATQTLGEMYADKGGPDLVKKYPSTWNAWVNRKADIAVAVRLKCVEATPALITNLPEARETLEELLKAKIHDPDEKVRAAACKVYSQIDYEAALHHVSVDQLHAVTERGMDKKRSVRTEALNSVGRLYNLAYPELESNVKAAIQQFSWIPNEVLVMALAAPETRSLVEQILFDYILPLPSISTSSATKDKEVDESAWTDRLLYTTQYLGQKSMDILISLSGLKNIRPNIYDVYLETCIKNNGGIIDSDEDATVRKLKVVIQHIAASFADPVKASEDLHSFAKLNENRLYRLMKTCNDPQSDIKSVIKATNEFTKRTEELSSNILSTMTTLLRRGSYIIVNQSSIPVLFKRVVDGEGSTNVRALQRAEAAQSLLRVMAKHAPALFKAHVGELCKLTADENKGVVVELAVMALANIVRWDEKIGGNIDKKTNERIFRLALDSDWRQAKFAARYLAFCKNKVDLCAELVESIASKMKNKQAPLPPVCYISALAQIARFSPDAFEQKSDVIMGFLIKRILMLPSPPDPEDPNQEIEWVEDANISDDLRRKLLSLKVCRNRCLAHATSEQALEIATPVLRLLTRLVECDGTLNPETEEDSKVKARMRLEAAVSLLHLSEIGTLFTAIAPKFVKLACMVMDTSGDVRAAFLTKLITFQQSRKLPPQFNLIPFLTLLDPDVENKAMGAAYIEHAKKRMPPALRLEHLELIFTRFLHLLAHHPDFALTEAELLDMASYVKFYLDLIASSENISLLYHLSQKGKTVRDPESHTQSVNFYIMCEIAQILIKAHAQSHSWLLSSYPGKVRLPSDILRPMPNTEATNQNLKTVFLPDGANDWLTERFKLGGAKGKEKKEKASVPAKRKAPTTKTNGHAKRTRRNRGDDDDNDDDDDDDGGDEEEPKDSDVEMEDAQATPRSRKARPRKSDASEEAVPKQSRAQRLSARTQAKEKSSNGNKKGATPPSDEDE</sequence>
<dbReference type="PANTHER" id="PTHR12663">
    <property type="entry name" value="ANDROGEN INDUCED INHIBITOR OF PROLIFERATION AS3 / PDS5-RELATED"/>
    <property type="match status" value="1"/>
</dbReference>
<reference evidence="7 8" key="1">
    <citation type="submission" date="2014-04" db="EMBL/GenBank/DDBJ databases">
        <authorList>
            <consortium name="DOE Joint Genome Institute"/>
            <person name="Kuo A."/>
            <person name="Gay G."/>
            <person name="Dore J."/>
            <person name="Kohler A."/>
            <person name="Nagy L.G."/>
            <person name="Floudas D."/>
            <person name="Copeland A."/>
            <person name="Barry K.W."/>
            <person name="Cichocki N."/>
            <person name="Veneault-Fourrey C."/>
            <person name="LaButti K."/>
            <person name="Lindquist E.A."/>
            <person name="Lipzen A."/>
            <person name="Lundell T."/>
            <person name="Morin E."/>
            <person name="Murat C."/>
            <person name="Sun H."/>
            <person name="Tunlid A."/>
            <person name="Henrissat B."/>
            <person name="Grigoriev I.V."/>
            <person name="Hibbett D.S."/>
            <person name="Martin F."/>
            <person name="Nordberg H.P."/>
            <person name="Cantor M.N."/>
            <person name="Hua S.X."/>
        </authorList>
    </citation>
    <scope>NUCLEOTIDE SEQUENCE [LARGE SCALE GENOMIC DNA]</scope>
    <source>
        <strain evidence="8">h7</strain>
    </source>
</reference>
<dbReference type="PANTHER" id="PTHR12663:SF0">
    <property type="entry name" value="PRECOCIOUS DISSOCIATION OF SISTERS 5, ISOFORM A"/>
    <property type="match status" value="1"/>
</dbReference>
<evidence type="ECO:0000256" key="5">
    <source>
        <dbReference type="ARBA" id="ARBA00023306"/>
    </source>
</evidence>
<evidence type="ECO:0000256" key="4">
    <source>
        <dbReference type="ARBA" id="ARBA00023242"/>
    </source>
</evidence>
<proteinExistence type="predicted"/>
<dbReference type="InterPro" id="IPR011989">
    <property type="entry name" value="ARM-like"/>
</dbReference>
<evidence type="ECO:0000256" key="2">
    <source>
        <dbReference type="ARBA" id="ARBA00022618"/>
    </source>
</evidence>
<keyword evidence="8" id="KW-1185">Reference proteome</keyword>
<dbReference type="AlphaFoldDB" id="A0A0C2XXD7"/>
<keyword evidence="3" id="KW-0498">Mitosis</keyword>
<organism evidence="7 8">
    <name type="scientific">Hebeloma cylindrosporum</name>
    <dbReference type="NCBI Taxonomy" id="76867"/>
    <lineage>
        <taxon>Eukaryota</taxon>
        <taxon>Fungi</taxon>
        <taxon>Dikarya</taxon>
        <taxon>Basidiomycota</taxon>
        <taxon>Agaricomycotina</taxon>
        <taxon>Agaricomycetes</taxon>
        <taxon>Agaricomycetidae</taxon>
        <taxon>Agaricales</taxon>
        <taxon>Agaricineae</taxon>
        <taxon>Hymenogastraceae</taxon>
        <taxon>Hebeloma</taxon>
    </lineage>
</organism>
<feature type="compositionally biased region" description="Polar residues" evidence="6">
    <location>
        <begin position="1216"/>
        <end position="1225"/>
    </location>
</feature>
<feature type="compositionally biased region" description="Acidic residues" evidence="6">
    <location>
        <begin position="1163"/>
        <end position="1190"/>
    </location>
</feature>
<evidence type="ECO:0000256" key="6">
    <source>
        <dbReference type="SAM" id="MobiDB-lite"/>
    </source>
</evidence>
<dbReference type="GO" id="GO:0000785">
    <property type="term" value="C:chromatin"/>
    <property type="evidence" value="ECO:0007669"/>
    <property type="project" value="TreeGrafter"/>
</dbReference>
<keyword evidence="4" id="KW-0539">Nucleus</keyword>
<dbReference type="HOGENOM" id="CLU_002562_1_0_1"/>
<keyword evidence="2" id="KW-0132">Cell division</keyword>
<dbReference type="GO" id="GO:0005634">
    <property type="term" value="C:nucleus"/>
    <property type="evidence" value="ECO:0007669"/>
    <property type="project" value="UniProtKB-SubCell"/>
</dbReference>
<feature type="region of interest" description="Disordered" evidence="6">
    <location>
        <begin position="1125"/>
        <end position="1247"/>
    </location>
</feature>
<dbReference type="InterPro" id="IPR016024">
    <property type="entry name" value="ARM-type_fold"/>
</dbReference>
<dbReference type="STRING" id="686832.A0A0C2XXD7"/>
<dbReference type="SUPFAM" id="SSF48371">
    <property type="entry name" value="ARM repeat"/>
    <property type="match status" value="1"/>
</dbReference>
<dbReference type="GO" id="GO:0051301">
    <property type="term" value="P:cell division"/>
    <property type="evidence" value="ECO:0007669"/>
    <property type="project" value="UniProtKB-KW"/>
</dbReference>
<evidence type="ECO:0008006" key="9">
    <source>
        <dbReference type="Google" id="ProtNLM"/>
    </source>
</evidence>